<dbReference type="SMART" id="SM00589">
    <property type="entry name" value="PRY"/>
    <property type="match status" value="1"/>
</dbReference>
<keyword evidence="4" id="KW-0479">Metal-binding</keyword>
<keyword evidence="3" id="KW-0963">Cytoplasm</keyword>
<feature type="domain" description="B box-type" evidence="10">
    <location>
        <begin position="67"/>
        <end position="108"/>
    </location>
</feature>
<dbReference type="SUPFAM" id="SSF49899">
    <property type="entry name" value="Concanavalin A-like lectins/glucanases"/>
    <property type="match status" value="1"/>
</dbReference>
<dbReference type="Gene3D" id="2.60.120.920">
    <property type="match status" value="1"/>
</dbReference>
<dbReference type="InterPro" id="IPR003879">
    <property type="entry name" value="Butyrophylin_SPRY"/>
</dbReference>
<dbReference type="InterPro" id="IPR013083">
    <property type="entry name" value="Znf_RING/FYVE/PHD"/>
</dbReference>
<dbReference type="STRING" id="1841481.ENSSLDP00000017601"/>
<evidence type="ECO:0000256" key="2">
    <source>
        <dbReference type="ARBA" id="ARBA00008518"/>
    </source>
</evidence>
<dbReference type="KEGG" id="slal:111664941"/>
<name>A0A3B4XMG1_SERLL</name>
<comment type="similarity">
    <text evidence="2">Belongs to the TRIM/RBCC family.</text>
</comment>
<keyword evidence="8" id="KW-0175">Coiled coil</keyword>
<dbReference type="SMART" id="SM00336">
    <property type="entry name" value="BBOX"/>
    <property type="match status" value="1"/>
</dbReference>
<evidence type="ECO:0000256" key="8">
    <source>
        <dbReference type="SAM" id="Coils"/>
    </source>
</evidence>
<dbReference type="SUPFAM" id="SSF57850">
    <property type="entry name" value="RING/U-box"/>
    <property type="match status" value="1"/>
</dbReference>
<dbReference type="GO" id="GO:0008270">
    <property type="term" value="F:zinc ion binding"/>
    <property type="evidence" value="ECO:0007669"/>
    <property type="project" value="UniProtKB-KW"/>
</dbReference>
<evidence type="ECO:0000256" key="1">
    <source>
        <dbReference type="ARBA" id="ARBA00004496"/>
    </source>
</evidence>
<dbReference type="SUPFAM" id="SSF57845">
    <property type="entry name" value="B-box zinc-binding domain"/>
    <property type="match status" value="1"/>
</dbReference>
<evidence type="ECO:0000256" key="7">
    <source>
        <dbReference type="PROSITE-ProRule" id="PRU00024"/>
    </source>
</evidence>
<accession>A0A3B4XMG1</accession>
<evidence type="ECO:0000259" key="9">
    <source>
        <dbReference type="PROSITE" id="PS50089"/>
    </source>
</evidence>
<evidence type="ECO:0000256" key="3">
    <source>
        <dbReference type="ARBA" id="ARBA00022490"/>
    </source>
</evidence>
<dbReference type="CDD" id="cd12893">
    <property type="entry name" value="SPRY_PRY_TRIM35"/>
    <property type="match status" value="1"/>
</dbReference>
<reference evidence="12" key="2">
    <citation type="submission" date="2025-09" db="UniProtKB">
        <authorList>
            <consortium name="Ensembl"/>
        </authorList>
    </citation>
    <scope>IDENTIFICATION</scope>
</reference>
<evidence type="ECO:0000256" key="4">
    <source>
        <dbReference type="ARBA" id="ARBA00022723"/>
    </source>
</evidence>
<dbReference type="InterPro" id="IPR001841">
    <property type="entry name" value="Znf_RING"/>
</dbReference>
<dbReference type="OrthoDB" id="6105938at2759"/>
<dbReference type="PROSITE" id="PS50089">
    <property type="entry name" value="ZF_RING_2"/>
    <property type="match status" value="1"/>
</dbReference>
<comment type="subcellular location">
    <subcellularLocation>
        <location evidence="1">Cytoplasm</location>
    </subcellularLocation>
</comment>
<evidence type="ECO:0000259" key="10">
    <source>
        <dbReference type="PROSITE" id="PS50119"/>
    </source>
</evidence>
<evidence type="ECO:0000259" key="11">
    <source>
        <dbReference type="PROSITE" id="PS50188"/>
    </source>
</evidence>
<dbReference type="PROSITE" id="PS00518">
    <property type="entry name" value="ZF_RING_1"/>
    <property type="match status" value="1"/>
</dbReference>
<proteinExistence type="inferred from homology"/>
<dbReference type="PROSITE" id="PS50188">
    <property type="entry name" value="B302_SPRY"/>
    <property type="match status" value="1"/>
</dbReference>
<dbReference type="GeneTree" id="ENSGT00970000193381"/>
<dbReference type="Gene3D" id="3.30.40.10">
    <property type="entry name" value="Zinc/RING finger domain, C3HC4 (zinc finger)"/>
    <property type="match status" value="1"/>
</dbReference>
<dbReference type="Pfam" id="PF13765">
    <property type="entry name" value="PRY"/>
    <property type="match status" value="1"/>
</dbReference>
<dbReference type="InterPro" id="IPR000315">
    <property type="entry name" value="Znf_B-box"/>
</dbReference>
<feature type="coiled-coil region" evidence="8">
    <location>
        <begin position="155"/>
        <end position="215"/>
    </location>
</feature>
<feature type="domain" description="RING-type" evidence="9">
    <location>
        <begin position="11"/>
        <end position="51"/>
    </location>
</feature>
<reference evidence="12" key="1">
    <citation type="submission" date="2025-08" db="UniProtKB">
        <authorList>
            <consortium name="Ensembl"/>
        </authorList>
    </citation>
    <scope>IDENTIFICATION</scope>
</reference>
<keyword evidence="6" id="KW-0862">Zinc</keyword>
<dbReference type="Pfam" id="PF00097">
    <property type="entry name" value="zf-C3HC4"/>
    <property type="match status" value="1"/>
</dbReference>
<dbReference type="InterPro" id="IPR050143">
    <property type="entry name" value="TRIM/RBCC"/>
</dbReference>
<dbReference type="Ensembl" id="ENSSLDT00000018210.1">
    <property type="protein sequence ID" value="ENSSLDP00000017601.1"/>
    <property type="gene ID" value="ENSSLDG00000013875.1"/>
</dbReference>
<dbReference type="InterPro" id="IPR006574">
    <property type="entry name" value="PRY"/>
</dbReference>
<dbReference type="InterPro" id="IPR001870">
    <property type="entry name" value="B30.2/SPRY"/>
</dbReference>
<sequence length="452" mass="51477">MTCRSEQELSCSLCRDKLKDPVLLSCNHSFCRDCLRRHWADADSPECPVCKRKSSMDFPLIYFTQSESELLCRLHSEKLGLFCVDDETLVCGGCRDSDTHSGHRFKAADEAVHDQERKLQDLLKPLRTKLTLIHQIKGNCDQTAEHIKVQAESTVQRIKEEFKKLHQFLDEEEEARMAALREEEEQKSEMMKEKIGALSREITALSDTIRATEKELRAKDASFLLNYKAAADRVRQQPLPDDPQLLSEALIDEAKHLGNLRFSIWNKMKEMVSYSPVVLDPNTAHPDLILSEDLTSTRQGKTKQHLPENPERIDHFISVVGSEGFDSGCHSWELEVGDNTAFSLGVLTESSPRKGNPWSGLWRLMFCSGEYKSLSPSDTGSDVPVKKKPERIRVQLDWDGGQLLFSDADTDTHIHTFTHTFTDRLFPYISTWSDVPIKIVESKVSVMVEQHS</sequence>
<evidence type="ECO:0000313" key="13">
    <source>
        <dbReference type="Proteomes" id="UP000261360"/>
    </source>
</evidence>
<dbReference type="SMART" id="SM00184">
    <property type="entry name" value="RING"/>
    <property type="match status" value="1"/>
</dbReference>
<dbReference type="PANTHER" id="PTHR24103">
    <property type="entry name" value="E3 UBIQUITIN-PROTEIN LIGASE TRIM"/>
    <property type="match status" value="1"/>
</dbReference>
<evidence type="ECO:0000313" key="12">
    <source>
        <dbReference type="Ensembl" id="ENSSLDP00000017601.1"/>
    </source>
</evidence>
<dbReference type="Proteomes" id="UP000261360">
    <property type="component" value="Unplaced"/>
</dbReference>
<dbReference type="Pfam" id="PF00643">
    <property type="entry name" value="zf-B_box"/>
    <property type="match status" value="1"/>
</dbReference>
<evidence type="ECO:0000256" key="5">
    <source>
        <dbReference type="ARBA" id="ARBA00022771"/>
    </source>
</evidence>
<dbReference type="InterPro" id="IPR018957">
    <property type="entry name" value="Znf_C3HC4_RING-type"/>
</dbReference>
<organism evidence="12 13">
    <name type="scientific">Seriola lalandi dorsalis</name>
    <dbReference type="NCBI Taxonomy" id="1841481"/>
    <lineage>
        <taxon>Eukaryota</taxon>
        <taxon>Metazoa</taxon>
        <taxon>Chordata</taxon>
        <taxon>Craniata</taxon>
        <taxon>Vertebrata</taxon>
        <taxon>Euteleostomi</taxon>
        <taxon>Actinopterygii</taxon>
        <taxon>Neopterygii</taxon>
        <taxon>Teleostei</taxon>
        <taxon>Neoteleostei</taxon>
        <taxon>Acanthomorphata</taxon>
        <taxon>Carangaria</taxon>
        <taxon>Carangiformes</taxon>
        <taxon>Carangidae</taxon>
        <taxon>Seriola</taxon>
    </lineage>
</organism>
<keyword evidence="5 7" id="KW-0863">Zinc-finger</keyword>
<dbReference type="PROSITE" id="PS50119">
    <property type="entry name" value="ZF_BBOX"/>
    <property type="match status" value="1"/>
</dbReference>
<dbReference type="InterPro" id="IPR043136">
    <property type="entry name" value="B30.2/SPRY_sf"/>
</dbReference>
<dbReference type="InterPro" id="IPR013320">
    <property type="entry name" value="ConA-like_dom_sf"/>
</dbReference>
<dbReference type="InterPro" id="IPR017907">
    <property type="entry name" value="Znf_RING_CS"/>
</dbReference>
<protein>
    <submittedName>
        <fullName evidence="12">Zinc-binding protein A33-like</fullName>
    </submittedName>
</protein>
<dbReference type="AlphaFoldDB" id="A0A3B4XMG1"/>
<dbReference type="RefSeq" id="XP_023275521.1">
    <property type="nucleotide sequence ID" value="XM_023419753.1"/>
</dbReference>
<dbReference type="Pfam" id="PF00622">
    <property type="entry name" value="SPRY"/>
    <property type="match status" value="1"/>
</dbReference>
<dbReference type="GeneID" id="111664941"/>
<feature type="domain" description="B30.2/SPRY" evidence="11">
    <location>
        <begin position="257"/>
        <end position="446"/>
    </location>
</feature>
<dbReference type="PRINTS" id="PR01407">
    <property type="entry name" value="BUTYPHLNCDUF"/>
</dbReference>
<evidence type="ECO:0000256" key="6">
    <source>
        <dbReference type="ARBA" id="ARBA00022833"/>
    </source>
</evidence>
<dbReference type="SMART" id="SM00449">
    <property type="entry name" value="SPRY"/>
    <property type="match status" value="1"/>
</dbReference>
<dbReference type="Gene3D" id="3.30.160.60">
    <property type="entry name" value="Classic Zinc Finger"/>
    <property type="match status" value="1"/>
</dbReference>
<keyword evidence="13" id="KW-1185">Reference proteome</keyword>
<dbReference type="InterPro" id="IPR003877">
    <property type="entry name" value="SPRY_dom"/>
</dbReference>
<dbReference type="GO" id="GO:0005737">
    <property type="term" value="C:cytoplasm"/>
    <property type="evidence" value="ECO:0007669"/>
    <property type="project" value="UniProtKB-SubCell"/>
</dbReference>